<evidence type="ECO:0000313" key="1">
    <source>
        <dbReference type="EMBL" id="ROL46208.1"/>
    </source>
</evidence>
<sequence length="352" mass="40171">MWGIKLVKCSCVSSKKEREKACFLCVLGLWIATGELEKLLPKSFMWTGTAALHEVKARRQRCWDQLVVRLDLWHFMRRIAVGVTTNSLLLCGPFMGRLSASIFEWDAANVKKLKEALGCYPTAKELAKHCHRHTRGAQQTKELIEQLLKDFSEATDTMGMRLLDKEKMEEIWWTQQRHVECIQDPPDVQVNKGWVILPLYRCVRGSSFLESFHLHLNRFVPGTSATDLQEALVPRKALCSGMRLVQLLPLKERMSAMVAKCSSELIGVEYMYSQTNKPFEEDFGADPDIPDGIQVEDLESDLEGDEGFEDLDFDGEALEIRELSFNPPEPIQQRPYNLLVGQIQQGLHCLSK</sequence>
<protein>
    <submittedName>
        <fullName evidence="1">Uncharacterized protein</fullName>
    </submittedName>
</protein>
<gene>
    <name evidence="1" type="ORF">DPX16_8611</name>
</gene>
<comment type="caution">
    <text evidence="1">The sequence shown here is derived from an EMBL/GenBank/DDBJ whole genome shotgun (WGS) entry which is preliminary data.</text>
</comment>
<evidence type="ECO:0000313" key="2">
    <source>
        <dbReference type="Proteomes" id="UP000281406"/>
    </source>
</evidence>
<proteinExistence type="predicted"/>
<name>A0A3N0YK80_ANAGA</name>
<dbReference type="AlphaFoldDB" id="A0A3N0YK80"/>
<accession>A0A3N0YK80</accession>
<dbReference type="PANTHER" id="PTHR24401">
    <property type="entry name" value="SI:CH211-243P7.3-RELATED"/>
    <property type="match status" value="1"/>
</dbReference>
<dbReference type="EMBL" id="RJVU01040367">
    <property type="protein sequence ID" value="ROL46208.1"/>
    <property type="molecule type" value="Genomic_DNA"/>
</dbReference>
<organism evidence="1 2">
    <name type="scientific">Anabarilius grahami</name>
    <name type="common">Kanglang fish</name>
    <name type="synonym">Barilius grahami</name>
    <dbReference type="NCBI Taxonomy" id="495550"/>
    <lineage>
        <taxon>Eukaryota</taxon>
        <taxon>Metazoa</taxon>
        <taxon>Chordata</taxon>
        <taxon>Craniata</taxon>
        <taxon>Vertebrata</taxon>
        <taxon>Euteleostomi</taxon>
        <taxon>Actinopterygii</taxon>
        <taxon>Neopterygii</taxon>
        <taxon>Teleostei</taxon>
        <taxon>Ostariophysi</taxon>
        <taxon>Cypriniformes</taxon>
        <taxon>Xenocyprididae</taxon>
        <taxon>Xenocypridinae</taxon>
        <taxon>Xenocypridinae incertae sedis</taxon>
        <taxon>Anabarilius</taxon>
    </lineage>
</organism>
<dbReference type="Proteomes" id="UP000281406">
    <property type="component" value="Unassembled WGS sequence"/>
</dbReference>
<reference evidence="1 2" key="1">
    <citation type="submission" date="2018-10" db="EMBL/GenBank/DDBJ databases">
        <title>Genome assembly for a Yunnan-Guizhou Plateau 3E fish, Anabarilius grahami (Regan), and its evolutionary and genetic applications.</title>
        <authorList>
            <person name="Jiang W."/>
        </authorList>
    </citation>
    <scope>NUCLEOTIDE SEQUENCE [LARGE SCALE GENOMIC DNA]</scope>
    <source>
        <strain evidence="1">AG-KIZ</strain>
        <tissue evidence="1">Muscle</tissue>
    </source>
</reference>
<keyword evidence="2" id="KW-1185">Reference proteome</keyword>
<dbReference type="PANTHER" id="PTHR24401:SF29">
    <property type="entry name" value="SI:CH211-243P7.3-RELATED"/>
    <property type="match status" value="1"/>
</dbReference>
<dbReference type="OrthoDB" id="10058592at2759"/>